<accession>A0AAE0FMF5</accession>
<feature type="domain" description="Nucleotide-diphospho-sugar transferase" evidence="2">
    <location>
        <begin position="136"/>
        <end position="219"/>
    </location>
</feature>
<evidence type="ECO:0000256" key="1">
    <source>
        <dbReference type="SAM" id="SignalP"/>
    </source>
</evidence>
<organism evidence="3 4">
    <name type="scientific">Cymbomonas tetramitiformis</name>
    <dbReference type="NCBI Taxonomy" id="36881"/>
    <lineage>
        <taxon>Eukaryota</taxon>
        <taxon>Viridiplantae</taxon>
        <taxon>Chlorophyta</taxon>
        <taxon>Pyramimonadophyceae</taxon>
        <taxon>Pyramimonadales</taxon>
        <taxon>Pyramimonadaceae</taxon>
        <taxon>Cymbomonas</taxon>
    </lineage>
</organism>
<name>A0AAE0FMF5_9CHLO</name>
<proteinExistence type="predicted"/>
<keyword evidence="1" id="KW-0732">Signal</keyword>
<dbReference type="AlphaFoldDB" id="A0AAE0FMF5"/>
<evidence type="ECO:0000259" key="2">
    <source>
        <dbReference type="Pfam" id="PF03407"/>
    </source>
</evidence>
<gene>
    <name evidence="3" type="ORF">CYMTET_28725</name>
</gene>
<evidence type="ECO:0000313" key="3">
    <source>
        <dbReference type="EMBL" id="KAK3262419.1"/>
    </source>
</evidence>
<dbReference type="PANTHER" id="PTHR46038:SF38">
    <property type="entry name" value="GLYCOSYLTRANSFERASE-RELATED"/>
    <property type="match status" value="1"/>
</dbReference>
<dbReference type="InterPro" id="IPR044821">
    <property type="entry name" value="At1g28695/At4g15970-like"/>
</dbReference>
<sequence length="220" mass="23970">MTAFGAVVIKAWCCCVVALTLSFTALIRPTSADDLSNVPPSPPPPAPPPLKGNVLNTVAPILGQDCFPSTRFDRCPSSESTLYGSADLNATLLAAASCACTPDKTIVISVVNHGMQDVLDTQLKSLQYSAPSILGMWVVVALDESSLADCKRNWIHCVMDPVFSNEHAMETEHTFSSDAEGKYQYVRICWRRVEIVSLALRLGLNVIFTDIDIVWLKDPR</sequence>
<comment type="caution">
    <text evidence="3">The sequence shown here is derived from an EMBL/GenBank/DDBJ whole genome shotgun (WGS) entry which is preliminary data.</text>
</comment>
<keyword evidence="4" id="KW-1185">Reference proteome</keyword>
<feature type="chain" id="PRO_5042007567" description="Nucleotide-diphospho-sugar transferase domain-containing protein" evidence="1">
    <location>
        <begin position="33"/>
        <end position="220"/>
    </location>
</feature>
<dbReference type="EMBL" id="LGRX02016216">
    <property type="protein sequence ID" value="KAK3262419.1"/>
    <property type="molecule type" value="Genomic_DNA"/>
</dbReference>
<protein>
    <recommendedName>
        <fullName evidence="2">Nucleotide-diphospho-sugar transferase domain-containing protein</fullName>
    </recommendedName>
</protein>
<feature type="signal peptide" evidence="1">
    <location>
        <begin position="1"/>
        <end position="32"/>
    </location>
</feature>
<evidence type="ECO:0000313" key="4">
    <source>
        <dbReference type="Proteomes" id="UP001190700"/>
    </source>
</evidence>
<dbReference type="Proteomes" id="UP001190700">
    <property type="component" value="Unassembled WGS sequence"/>
</dbReference>
<dbReference type="InterPro" id="IPR005069">
    <property type="entry name" value="Nucl-diP-sugar_transferase"/>
</dbReference>
<reference evidence="3 4" key="1">
    <citation type="journal article" date="2015" name="Genome Biol. Evol.">
        <title>Comparative Genomics of a Bacterivorous Green Alga Reveals Evolutionary Causalities and Consequences of Phago-Mixotrophic Mode of Nutrition.</title>
        <authorList>
            <person name="Burns J.A."/>
            <person name="Paasch A."/>
            <person name="Narechania A."/>
            <person name="Kim E."/>
        </authorList>
    </citation>
    <scope>NUCLEOTIDE SEQUENCE [LARGE SCALE GENOMIC DNA]</scope>
    <source>
        <strain evidence="3 4">PLY_AMNH</strain>
    </source>
</reference>
<dbReference type="Pfam" id="PF03407">
    <property type="entry name" value="Nucleotid_trans"/>
    <property type="match status" value="1"/>
</dbReference>
<dbReference type="PANTHER" id="PTHR46038">
    <property type="entry name" value="EXPRESSED PROTEIN-RELATED"/>
    <property type="match status" value="1"/>
</dbReference>